<dbReference type="RefSeq" id="WP_045272192.1">
    <property type="nucleotide sequence ID" value="NZ_JYIX01000035.1"/>
</dbReference>
<dbReference type="EMBL" id="JYIX01000035">
    <property type="protein sequence ID" value="KJL32931.1"/>
    <property type="molecule type" value="Genomic_DNA"/>
</dbReference>
<dbReference type="STRING" id="582680.RS86_02105"/>
<name>A0A0F0LN24_9MICO</name>
<organism evidence="3 4">
    <name type="scientific">Microbacterium azadirachtae</name>
    <dbReference type="NCBI Taxonomy" id="582680"/>
    <lineage>
        <taxon>Bacteria</taxon>
        <taxon>Bacillati</taxon>
        <taxon>Actinomycetota</taxon>
        <taxon>Actinomycetes</taxon>
        <taxon>Micrococcales</taxon>
        <taxon>Microbacteriaceae</taxon>
        <taxon>Microbacterium</taxon>
    </lineage>
</organism>
<gene>
    <name evidence="3" type="ORF">RS86_02105</name>
</gene>
<dbReference type="InterPro" id="IPR046231">
    <property type="entry name" value="DUF6264"/>
</dbReference>
<comment type="caution">
    <text evidence="3">The sequence shown here is derived from an EMBL/GenBank/DDBJ whole genome shotgun (WGS) entry which is preliminary data.</text>
</comment>
<sequence length="187" mass="19904">MTDSGSVEQPRRPAFGEYATPEEQSRRAGRPLVPPPAVHIPPTAPAAQPVTPTAPAEAAGERPAHPVDRMASIALLAYGLWNVITTVITYLNPSSLLTTLMQAMGISGTFTNYGQARTWGIVAGVVLIVGWIATAAWSVARLRRGKLTWWLPVAGGIVFGMLAAVCLMVPFFADPAVISYLNGQLQK</sequence>
<evidence type="ECO:0000313" key="3">
    <source>
        <dbReference type="EMBL" id="KJL32931.1"/>
    </source>
</evidence>
<dbReference type="AlphaFoldDB" id="A0A0F0LN24"/>
<dbReference type="PATRIC" id="fig|582680.6.peg.2171"/>
<evidence type="ECO:0000256" key="2">
    <source>
        <dbReference type="SAM" id="Phobius"/>
    </source>
</evidence>
<keyword evidence="2" id="KW-0812">Transmembrane</keyword>
<protein>
    <submittedName>
        <fullName evidence="3">Uncharacterized protein</fullName>
    </submittedName>
</protein>
<feature type="region of interest" description="Disordered" evidence="1">
    <location>
        <begin position="1"/>
        <end position="63"/>
    </location>
</feature>
<feature type="compositionally biased region" description="Low complexity" evidence="1">
    <location>
        <begin position="45"/>
        <end position="58"/>
    </location>
</feature>
<evidence type="ECO:0000313" key="4">
    <source>
        <dbReference type="Proteomes" id="UP000033740"/>
    </source>
</evidence>
<feature type="compositionally biased region" description="Pro residues" evidence="1">
    <location>
        <begin position="32"/>
        <end position="44"/>
    </location>
</feature>
<feature type="transmembrane region" description="Helical" evidence="2">
    <location>
        <begin position="147"/>
        <end position="173"/>
    </location>
</feature>
<keyword evidence="2" id="KW-0472">Membrane</keyword>
<keyword evidence="4" id="KW-1185">Reference proteome</keyword>
<keyword evidence="2" id="KW-1133">Transmembrane helix</keyword>
<feature type="transmembrane region" description="Helical" evidence="2">
    <location>
        <begin position="119"/>
        <end position="140"/>
    </location>
</feature>
<dbReference type="Pfam" id="PF19779">
    <property type="entry name" value="DUF6264"/>
    <property type="match status" value="1"/>
</dbReference>
<accession>A0A0F0LN24</accession>
<reference evidence="3 4" key="1">
    <citation type="submission" date="2015-02" db="EMBL/GenBank/DDBJ databases">
        <title>Draft genome sequences of ten Microbacterium spp. with emphasis on heavy metal contaminated environments.</title>
        <authorList>
            <person name="Corretto E."/>
        </authorList>
    </citation>
    <scope>NUCLEOTIDE SEQUENCE [LARGE SCALE GENOMIC DNA]</scope>
    <source>
        <strain evidence="3 4">ARN176</strain>
    </source>
</reference>
<evidence type="ECO:0000256" key="1">
    <source>
        <dbReference type="SAM" id="MobiDB-lite"/>
    </source>
</evidence>
<feature type="transmembrane region" description="Helical" evidence="2">
    <location>
        <begin position="71"/>
        <end position="91"/>
    </location>
</feature>
<proteinExistence type="predicted"/>
<dbReference type="Proteomes" id="UP000033740">
    <property type="component" value="Unassembled WGS sequence"/>
</dbReference>